<gene>
    <name evidence="5" type="ORF">NQ318_002324</name>
</gene>
<dbReference type="EMBL" id="JAPWTK010000017">
    <property type="protein sequence ID" value="KAJ8958529.1"/>
    <property type="molecule type" value="Genomic_DNA"/>
</dbReference>
<dbReference type="InterPro" id="IPR038606">
    <property type="entry name" value="To_sf"/>
</dbReference>
<evidence type="ECO:0000256" key="3">
    <source>
        <dbReference type="ARBA" id="ARBA00060902"/>
    </source>
</evidence>
<accession>A0AAV8Z5R1</accession>
<dbReference type="Pfam" id="PF06585">
    <property type="entry name" value="JHBP"/>
    <property type="match status" value="1"/>
</dbReference>
<dbReference type="GO" id="GO:0005615">
    <property type="term" value="C:extracellular space"/>
    <property type="evidence" value="ECO:0007669"/>
    <property type="project" value="TreeGrafter"/>
</dbReference>
<proteinExistence type="inferred from homology"/>
<dbReference type="PANTHER" id="PTHR11008">
    <property type="entry name" value="PROTEIN TAKEOUT-LIKE PROTEIN"/>
    <property type="match status" value="1"/>
</dbReference>
<organism evidence="5 6">
    <name type="scientific">Aromia moschata</name>
    <dbReference type="NCBI Taxonomy" id="1265417"/>
    <lineage>
        <taxon>Eukaryota</taxon>
        <taxon>Metazoa</taxon>
        <taxon>Ecdysozoa</taxon>
        <taxon>Arthropoda</taxon>
        <taxon>Hexapoda</taxon>
        <taxon>Insecta</taxon>
        <taxon>Pterygota</taxon>
        <taxon>Neoptera</taxon>
        <taxon>Endopterygota</taxon>
        <taxon>Coleoptera</taxon>
        <taxon>Polyphaga</taxon>
        <taxon>Cucujiformia</taxon>
        <taxon>Chrysomeloidea</taxon>
        <taxon>Cerambycidae</taxon>
        <taxon>Cerambycinae</taxon>
        <taxon>Callichromatini</taxon>
        <taxon>Aromia</taxon>
    </lineage>
</organism>
<name>A0AAV8Z5R1_9CUCU</name>
<evidence type="ECO:0000256" key="2">
    <source>
        <dbReference type="ARBA" id="ARBA00023108"/>
    </source>
</evidence>
<dbReference type="InterPro" id="IPR010562">
    <property type="entry name" value="Haemolymph_juvenile_hormone-bd"/>
</dbReference>
<dbReference type="PANTHER" id="PTHR11008:SF32">
    <property type="entry name" value="CIRCADIAN CLOCK-CONTROLLED PROTEIN DAYWAKE-RELATED"/>
    <property type="match status" value="1"/>
</dbReference>
<keyword evidence="1 4" id="KW-0732">Signal</keyword>
<evidence type="ECO:0000256" key="4">
    <source>
        <dbReference type="SAM" id="SignalP"/>
    </source>
</evidence>
<evidence type="ECO:0000313" key="6">
    <source>
        <dbReference type="Proteomes" id="UP001162162"/>
    </source>
</evidence>
<keyword evidence="6" id="KW-1185">Reference proteome</keyword>
<dbReference type="FunFam" id="3.15.10.30:FF:000001">
    <property type="entry name" value="Takeout-like protein 1"/>
    <property type="match status" value="1"/>
</dbReference>
<keyword evidence="2" id="KW-0090">Biological rhythms</keyword>
<comment type="similarity">
    <text evidence="3">Belongs to the TO family.</text>
</comment>
<comment type="caution">
    <text evidence="5">The sequence shown here is derived from an EMBL/GenBank/DDBJ whole genome shotgun (WGS) entry which is preliminary data.</text>
</comment>
<evidence type="ECO:0008006" key="7">
    <source>
        <dbReference type="Google" id="ProtNLM"/>
    </source>
</evidence>
<dbReference type="AlphaFoldDB" id="A0AAV8Z5R1"/>
<dbReference type="Gene3D" id="3.15.10.30">
    <property type="entry name" value="Haemolymph juvenile hormone binding protein"/>
    <property type="match status" value="1"/>
</dbReference>
<dbReference type="GO" id="GO:0007623">
    <property type="term" value="P:circadian rhythm"/>
    <property type="evidence" value="ECO:0007669"/>
    <property type="project" value="UniProtKB-ARBA"/>
</dbReference>
<feature type="signal peptide" evidence="4">
    <location>
        <begin position="1"/>
        <end position="15"/>
    </location>
</feature>
<evidence type="ECO:0000313" key="5">
    <source>
        <dbReference type="EMBL" id="KAJ8958529.1"/>
    </source>
</evidence>
<protein>
    <recommendedName>
        <fullName evidence="7">Protein takeout-like</fullName>
    </recommendedName>
</protein>
<sequence>MMLVILMFCVVSVLGSQLPPGVKLCRRSDSELSSCLATNIADGIQLFTRGNKDLDVPVLEPFVVEKIEIEGQATSSTSLIQKYENIRMYGIADGVRITNMKIDIDKGCSWEFDAFSPVVTMEADYTIKGQVVVFPINSHGKCNITLNNLMNKNSMTCEKYVKNDKTYIKLTNYTMNMKPEKISFYFGNIFPEDERISAEVLKTLNENSLDIFNEVKPGFERAISFIYMNVANKVFSKIPIDDIFLE</sequence>
<dbReference type="Proteomes" id="UP001162162">
    <property type="component" value="Unassembled WGS sequence"/>
</dbReference>
<dbReference type="SMART" id="SM00700">
    <property type="entry name" value="JHBP"/>
    <property type="match status" value="1"/>
</dbReference>
<evidence type="ECO:0000256" key="1">
    <source>
        <dbReference type="ARBA" id="ARBA00022729"/>
    </source>
</evidence>
<feature type="chain" id="PRO_5043361821" description="Protein takeout-like" evidence="4">
    <location>
        <begin position="16"/>
        <end position="246"/>
    </location>
</feature>
<reference evidence="5" key="1">
    <citation type="journal article" date="2023" name="Insect Mol. Biol.">
        <title>Genome sequencing provides insights into the evolution of gene families encoding plant cell wall-degrading enzymes in longhorned beetles.</title>
        <authorList>
            <person name="Shin N.R."/>
            <person name="Okamura Y."/>
            <person name="Kirsch R."/>
            <person name="Pauchet Y."/>
        </authorList>
    </citation>
    <scope>NUCLEOTIDE SEQUENCE</scope>
    <source>
        <strain evidence="5">AMC_N1</strain>
    </source>
</reference>